<feature type="repeat" description="ANK" evidence="1">
    <location>
        <begin position="170"/>
        <end position="203"/>
    </location>
</feature>
<organism evidence="5 6">
    <name type="scientific">Chaetoceros tenuissimus</name>
    <dbReference type="NCBI Taxonomy" id="426638"/>
    <lineage>
        <taxon>Eukaryota</taxon>
        <taxon>Sar</taxon>
        <taxon>Stramenopiles</taxon>
        <taxon>Ochrophyta</taxon>
        <taxon>Bacillariophyta</taxon>
        <taxon>Coscinodiscophyceae</taxon>
        <taxon>Chaetocerotophycidae</taxon>
        <taxon>Chaetocerotales</taxon>
        <taxon>Chaetocerotaceae</taxon>
        <taxon>Chaetoceros</taxon>
    </lineage>
</organism>
<dbReference type="SUPFAM" id="SSF48403">
    <property type="entry name" value="Ankyrin repeat"/>
    <property type="match status" value="2"/>
</dbReference>
<feature type="repeat" description="ANK" evidence="1">
    <location>
        <begin position="436"/>
        <end position="469"/>
    </location>
</feature>
<dbReference type="Pfam" id="PF13676">
    <property type="entry name" value="TIR_2"/>
    <property type="match status" value="1"/>
</dbReference>
<dbReference type="AlphaFoldDB" id="A0AAD3CCW6"/>
<keyword evidence="3" id="KW-0472">Membrane</keyword>
<evidence type="ECO:0000313" key="5">
    <source>
        <dbReference type="EMBL" id="GFH43722.1"/>
    </source>
</evidence>
<dbReference type="EMBL" id="BLLK01000015">
    <property type="protein sequence ID" value="GFH43722.1"/>
    <property type="molecule type" value="Genomic_DNA"/>
</dbReference>
<evidence type="ECO:0000313" key="6">
    <source>
        <dbReference type="Proteomes" id="UP001054902"/>
    </source>
</evidence>
<feature type="compositionally biased region" description="Basic and acidic residues" evidence="2">
    <location>
        <begin position="550"/>
        <end position="560"/>
    </location>
</feature>
<feature type="transmembrane region" description="Helical" evidence="3">
    <location>
        <begin position="856"/>
        <end position="873"/>
    </location>
</feature>
<dbReference type="Pfam" id="PF12796">
    <property type="entry name" value="Ank_2"/>
    <property type="match status" value="1"/>
</dbReference>
<gene>
    <name evidence="5" type="ORF">CTEN210_00195</name>
</gene>
<dbReference type="Proteomes" id="UP001054902">
    <property type="component" value="Unassembled WGS sequence"/>
</dbReference>
<sequence length="930" mass="105420">MSTTTKASRHSKSLVASIESRDWIHLKERLQHEKHSEAKKKKRSEKLLQNYQDGNNALHLVAMANDDTSLDLMDQMIQTLISSNDENHILEQNDRGETPLHLALNANPVNESIATLLMDKCRTLDLMKRDVNGETPLHIALKKIDDISQEVIIALIAMCRDIDLMKQDNLGNTSLHIAIETQLSEMIIQLLIQRSREIDLLQQNVDGNTPLHLALEMEPLNESLAYQIIERCNSIDLLKQNEKGDTVLHIGSRGNIHDNIIKEILKKAPDELVECTNEEFQNTALHEAFLANASFETINAMLAIGGKDLAIMQNKDGNTALHFGHMDLACLNSLIMEAPKEWKHIVNKDSQTPMQHPMNIQKIRDICIRSEFKINAFHFLESKDFPLLHYISWKDGKQGNNCFHHFLQSKEVKVPLEVISKMIEIRSRSLFDVNRVQDTPLHVACKSGQSKSVIHLMLQTGKKALVMKQNAELRTALHIICMKAPLEANKKDKEYEDALVSDFVHAVEGDREILGLKDCNGKRAADFNARLDGYMRTALENINLKKIQDQREATRKELEGKKRRTTENSSTLERVEESREEKNFETQEEEANEINEYDYGGVKNPTKEDVQLFISARFDGGETERKARQLYDSLAKIGGLKVFMVDPHLGANFSREIKAALFKMKAMIAVCSDDYGAKTKNSNCSYVELAYALSKRKLIIPVKLTSKWPPMPKDIDGRAQNDVVFHDGLTYVDMANDWDPDKCAEQVYLSFHQYLRSDASALRSSESTCVSMGSTVHTSGESGNVGTSLPTIVEGLPKVNWPKRVLGLGFGLWLSSPRNTGSKKKYILSHPILLLDYTGDNITICICGQKFESSKMTTLVTLMILSLFYFIVIGHKLNIIIDEEVARIHDMECVRPFNPIGFTSPISYSDKIGFCYRSLRTYPDEYDYHE</sequence>
<keyword evidence="1" id="KW-0040">ANK repeat</keyword>
<accession>A0AAD3CCW6</accession>
<keyword evidence="3" id="KW-1133">Transmembrane helix</keyword>
<evidence type="ECO:0000256" key="1">
    <source>
        <dbReference type="PROSITE-ProRule" id="PRU00023"/>
    </source>
</evidence>
<dbReference type="PROSITE" id="PS50297">
    <property type="entry name" value="ANK_REP_REGION"/>
    <property type="match status" value="1"/>
</dbReference>
<evidence type="ECO:0000259" key="4">
    <source>
        <dbReference type="Pfam" id="PF13676"/>
    </source>
</evidence>
<dbReference type="InterPro" id="IPR000157">
    <property type="entry name" value="TIR_dom"/>
</dbReference>
<feature type="repeat" description="ANK" evidence="1">
    <location>
        <begin position="95"/>
        <end position="129"/>
    </location>
</feature>
<dbReference type="InterPro" id="IPR035897">
    <property type="entry name" value="Toll_tir_struct_dom_sf"/>
</dbReference>
<reference evidence="5 6" key="1">
    <citation type="journal article" date="2021" name="Sci. Rep.">
        <title>The genome of the diatom Chaetoceros tenuissimus carries an ancient integrated fragment of an extant virus.</title>
        <authorList>
            <person name="Hongo Y."/>
            <person name="Kimura K."/>
            <person name="Takaki Y."/>
            <person name="Yoshida Y."/>
            <person name="Baba S."/>
            <person name="Kobayashi G."/>
            <person name="Nagasaki K."/>
            <person name="Hano T."/>
            <person name="Tomaru Y."/>
        </authorList>
    </citation>
    <scope>NUCLEOTIDE SEQUENCE [LARGE SCALE GENOMIC DNA]</scope>
    <source>
        <strain evidence="5 6">NIES-3715</strain>
    </source>
</reference>
<protein>
    <recommendedName>
        <fullName evidence="4">TIR domain-containing protein</fullName>
    </recommendedName>
</protein>
<dbReference type="Gene3D" id="3.40.50.10140">
    <property type="entry name" value="Toll/interleukin-1 receptor homology (TIR) domain"/>
    <property type="match status" value="1"/>
</dbReference>
<dbReference type="Gene3D" id="1.25.40.20">
    <property type="entry name" value="Ankyrin repeat-containing domain"/>
    <property type="match status" value="3"/>
</dbReference>
<dbReference type="PROSITE" id="PS50088">
    <property type="entry name" value="ANK_REPEAT"/>
    <property type="match status" value="3"/>
</dbReference>
<evidence type="ECO:0000256" key="3">
    <source>
        <dbReference type="SAM" id="Phobius"/>
    </source>
</evidence>
<dbReference type="InterPro" id="IPR002110">
    <property type="entry name" value="Ankyrin_rpt"/>
</dbReference>
<evidence type="ECO:0000256" key="2">
    <source>
        <dbReference type="SAM" id="MobiDB-lite"/>
    </source>
</evidence>
<dbReference type="InterPro" id="IPR036770">
    <property type="entry name" value="Ankyrin_rpt-contain_sf"/>
</dbReference>
<name>A0AAD3CCW6_9STRA</name>
<dbReference type="PANTHER" id="PTHR24121">
    <property type="entry name" value="NO MECHANORECEPTOR POTENTIAL C, ISOFORM D-RELATED"/>
    <property type="match status" value="1"/>
</dbReference>
<dbReference type="SUPFAM" id="SSF52200">
    <property type="entry name" value="Toll/Interleukin receptor TIR domain"/>
    <property type="match status" value="1"/>
</dbReference>
<comment type="caution">
    <text evidence="5">The sequence shown here is derived from an EMBL/GenBank/DDBJ whole genome shotgun (WGS) entry which is preliminary data.</text>
</comment>
<dbReference type="SMART" id="SM00248">
    <property type="entry name" value="ANK"/>
    <property type="match status" value="9"/>
</dbReference>
<proteinExistence type="predicted"/>
<keyword evidence="6" id="KW-1185">Reference proteome</keyword>
<dbReference type="PANTHER" id="PTHR24121:SF23">
    <property type="entry name" value="NO MECHANORECEPTOR POTENTIAL C, ISOFORM H"/>
    <property type="match status" value="1"/>
</dbReference>
<feature type="domain" description="TIR" evidence="4">
    <location>
        <begin position="623"/>
        <end position="741"/>
    </location>
</feature>
<feature type="compositionally biased region" description="Basic and acidic residues" evidence="2">
    <location>
        <begin position="573"/>
        <end position="585"/>
    </location>
</feature>
<dbReference type="GO" id="GO:0007165">
    <property type="term" value="P:signal transduction"/>
    <property type="evidence" value="ECO:0007669"/>
    <property type="project" value="InterPro"/>
</dbReference>
<feature type="region of interest" description="Disordered" evidence="2">
    <location>
        <begin position="550"/>
        <end position="590"/>
    </location>
</feature>
<keyword evidence="3" id="KW-0812">Transmembrane</keyword>